<evidence type="ECO:0000256" key="3">
    <source>
        <dbReference type="SAM" id="MobiDB-lite"/>
    </source>
</evidence>
<evidence type="ECO:0000313" key="5">
    <source>
        <dbReference type="Proteomes" id="UP000822688"/>
    </source>
</evidence>
<dbReference type="GO" id="GO:0120009">
    <property type="term" value="P:intermembrane lipid transfer"/>
    <property type="evidence" value="ECO:0007669"/>
    <property type="project" value="UniProtKB-ARBA"/>
</dbReference>
<dbReference type="Proteomes" id="UP000822688">
    <property type="component" value="Chromosome 8"/>
</dbReference>
<organism evidence="4 5">
    <name type="scientific">Ceratodon purpureus</name>
    <name type="common">Fire moss</name>
    <name type="synonym">Dicranum purpureum</name>
    <dbReference type="NCBI Taxonomy" id="3225"/>
    <lineage>
        <taxon>Eukaryota</taxon>
        <taxon>Viridiplantae</taxon>
        <taxon>Streptophyta</taxon>
        <taxon>Embryophyta</taxon>
        <taxon>Bryophyta</taxon>
        <taxon>Bryophytina</taxon>
        <taxon>Bryopsida</taxon>
        <taxon>Dicranidae</taxon>
        <taxon>Pseudoditrichales</taxon>
        <taxon>Ditrichaceae</taxon>
        <taxon>Ceratodon</taxon>
    </lineage>
</organism>
<evidence type="ECO:0000313" key="4">
    <source>
        <dbReference type="EMBL" id="KAG0563343.1"/>
    </source>
</evidence>
<reference evidence="4" key="1">
    <citation type="submission" date="2020-06" db="EMBL/GenBank/DDBJ databases">
        <title>WGS assembly of Ceratodon purpureus strain R40.</title>
        <authorList>
            <person name="Carey S.B."/>
            <person name="Jenkins J."/>
            <person name="Shu S."/>
            <person name="Lovell J.T."/>
            <person name="Sreedasyam A."/>
            <person name="Maumus F."/>
            <person name="Tiley G.P."/>
            <person name="Fernandez-Pozo N."/>
            <person name="Barry K."/>
            <person name="Chen C."/>
            <person name="Wang M."/>
            <person name="Lipzen A."/>
            <person name="Daum C."/>
            <person name="Saski C.A."/>
            <person name="Payton A.C."/>
            <person name="Mcbreen J.C."/>
            <person name="Conrad R.E."/>
            <person name="Kollar L.M."/>
            <person name="Olsson S."/>
            <person name="Huttunen S."/>
            <person name="Landis J.B."/>
            <person name="Wickett N.J."/>
            <person name="Johnson M.G."/>
            <person name="Rensing S.A."/>
            <person name="Grimwood J."/>
            <person name="Schmutz J."/>
            <person name="Mcdaniel S.F."/>
        </authorList>
    </citation>
    <scope>NUCLEOTIDE SEQUENCE</scope>
    <source>
        <strain evidence="4">R40</strain>
    </source>
</reference>
<comment type="similarity">
    <text evidence="1 2">Belongs to the OSBP family.</text>
</comment>
<dbReference type="GO" id="GO:0032934">
    <property type="term" value="F:sterol binding"/>
    <property type="evidence" value="ECO:0007669"/>
    <property type="project" value="TreeGrafter"/>
</dbReference>
<dbReference type="SUPFAM" id="SSF144000">
    <property type="entry name" value="Oxysterol-binding protein-like"/>
    <property type="match status" value="1"/>
</dbReference>
<evidence type="ECO:0000256" key="1">
    <source>
        <dbReference type="ARBA" id="ARBA00008842"/>
    </source>
</evidence>
<evidence type="ECO:0008006" key="6">
    <source>
        <dbReference type="Google" id="ProtNLM"/>
    </source>
</evidence>
<dbReference type="PANTHER" id="PTHR10972">
    <property type="entry name" value="OXYSTEROL-BINDING PROTEIN-RELATED"/>
    <property type="match status" value="1"/>
</dbReference>
<dbReference type="GO" id="GO:0005829">
    <property type="term" value="C:cytosol"/>
    <property type="evidence" value="ECO:0007669"/>
    <property type="project" value="TreeGrafter"/>
</dbReference>
<dbReference type="FunFam" id="2.40.160.120:FF:000001">
    <property type="entry name" value="Oxysterol-binding protein"/>
    <property type="match status" value="1"/>
</dbReference>
<dbReference type="GO" id="GO:0016020">
    <property type="term" value="C:membrane"/>
    <property type="evidence" value="ECO:0007669"/>
    <property type="project" value="TreeGrafter"/>
</dbReference>
<dbReference type="PROSITE" id="PS01013">
    <property type="entry name" value="OSBP"/>
    <property type="match status" value="1"/>
</dbReference>
<dbReference type="InterPro" id="IPR037239">
    <property type="entry name" value="OSBP_sf"/>
</dbReference>
<feature type="region of interest" description="Disordered" evidence="3">
    <location>
        <begin position="362"/>
        <end position="388"/>
    </location>
</feature>
<keyword evidence="5" id="KW-1185">Reference proteome</keyword>
<name>A0A8T0GWR2_CERPU</name>
<comment type="caution">
    <text evidence="4">The sequence shown here is derived from an EMBL/GenBank/DDBJ whole genome shotgun (WGS) entry which is preliminary data.</text>
</comment>
<dbReference type="AlphaFoldDB" id="A0A8T0GWR2"/>
<dbReference type="EMBL" id="CM026429">
    <property type="protein sequence ID" value="KAG0563343.1"/>
    <property type="molecule type" value="Genomic_DNA"/>
</dbReference>
<sequence>MSTVGRKGGLLSTISSGISNCRSKVRSYIAPEHSEVVNPDGSNVELDSSAPRFKQEEKESYWTYMHNFIGSDITSLVTLPVVVFEPMTMLQKLAEIMEYSHLLDMADQCEDPAMKLAYASTWATSVYFAYQRTWKPFNPILGETYEMVDKSGLTFLAEQVSHHPPVSTAHAENDHFIYDITSKVKTRFMGNALDVFPVGRTRILLKKSNMMLDLVPPPTRVHNLIFGRTWVDSPGDMILTNLTTGDKVVLHFHPCNWFGRKIGRVKSIGKRKGKHQGRGRNDIDGYVYNKEGESKLLITGNWSKSMSCQPCDFEGEPIDGTELKEIWRVADTPKGDKFQYTHFAHNVNSFDSAPQRLLASDSRLRPDRQALEKGDLSRAGVEKSRLEERQRAEKKLREARKQEFTPRWFKMSGDIAPTPWGDLEVYEYNGNYGKHLESAIPAVQTVDVEDPKCIAFDPWQLTPSGDQNVAHASQVFPVSVEPTLAVKAP</sequence>
<gene>
    <name evidence="4" type="ORF">KC19_8G022900</name>
</gene>
<protein>
    <recommendedName>
        <fullName evidence="6">Oxysterol-binding protein</fullName>
    </recommendedName>
</protein>
<dbReference type="PANTHER" id="PTHR10972:SF136">
    <property type="entry name" value="OXYSTEROL-BINDING PROTEIN 8"/>
    <property type="match status" value="1"/>
</dbReference>
<dbReference type="InterPro" id="IPR018494">
    <property type="entry name" value="Oxysterol-bd_CS"/>
</dbReference>
<dbReference type="Gene3D" id="3.30.70.3490">
    <property type="match status" value="1"/>
</dbReference>
<dbReference type="Gene3D" id="2.40.160.120">
    <property type="match status" value="1"/>
</dbReference>
<dbReference type="InterPro" id="IPR000648">
    <property type="entry name" value="Oxysterol-bd"/>
</dbReference>
<accession>A0A8T0GWR2</accession>
<evidence type="ECO:0000256" key="2">
    <source>
        <dbReference type="RuleBase" id="RU003844"/>
    </source>
</evidence>
<dbReference type="Pfam" id="PF01237">
    <property type="entry name" value="Oxysterol_BP"/>
    <property type="match status" value="1"/>
</dbReference>
<proteinExistence type="inferred from homology"/>